<gene>
    <name evidence="1" type="ORF">VNO77_37365</name>
</gene>
<accession>A0AAN9KBD9</accession>
<evidence type="ECO:0000313" key="1">
    <source>
        <dbReference type="EMBL" id="KAK7313027.1"/>
    </source>
</evidence>
<dbReference type="AlphaFoldDB" id="A0AAN9KBD9"/>
<protein>
    <submittedName>
        <fullName evidence="1">Uncharacterized protein</fullName>
    </submittedName>
</protein>
<name>A0AAN9KBD9_CANGL</name>
<dbReference type="Proteomes" id="UP001367508">
    <property type="component" value="Unassembled WGS sequence"/>
</dbReference>
<sequence length="102" mass="12266">MRNSGVWLWTPHRIGELRLKVYSRLRENSSVKLCYSGRDFLDLRMETFFFKFKLGCFAWLDLVAFTAKEVIMEDSEDLWDPSLSPRNRRIFFLSLRKPQMPK</sequence>
<reference evidence="1 2" key="1">
    <citation type="submission" date="2024-01" db="EMBL/GenBank/DDBJ databases">
        <title>The genomes of 5 underutilized Papilionoideae crops provide insights into root nodulation and disease resistanc.</title>
        <authorList>
            <person name="Jiang F."/>
        </authorList>
    </citation>
    <scope>NUCLEOTIDE SEQUENCE [LARGE SCALE GENOMIC DNA]</scope>
    <source>
        <strain evidence="1">LVBAO_FW01</strain>
        <tissue evidence="1">Leaves</tissue>
    </source>
</reference>
<dbReference type="EMBL" id="JAYMYQ010000009">
    <property type="protein sequence ID" value="KAK7313027.1"/>
    <property type="molecule type" value="Genomic_DNA"/>
</dbReference>
<proteinExistence type="predicted"/>
<organism evidence="1 2">
    <name type="scientific">Canavalia gladiata</name>
    <name type="common">Sword bean</name>
    <name type="synonym">Dolichos gladiatus</name>
    <dbReference type="NCBI Taxonomy" id="3824"/>
    <lineage>
        <taxon>Eukaryota</taxon>
        <taxon>Viridiplantae</taxon>
        <taxon>Streptophyta</taxon>
        <taxon>Embryophyta</taxon>
        <taxon>Tracheophyta</taxon>
        <taxon>Spermatophyta</taxon>
        <taxon>Magnoliopsida</taxon>
        <taxon>eudicotyledons</taxon>
        <taxon>Gunneridae</taxon>
        <taxon>Pentapetalae</taxon>
        <taxon>rosids</taxon>
        <taxon>fabids</taxon>
        <taxon>Fabales</taxon>
        <taxon>Fabaceae</taxon>
        <taxon>Papilionoideae</taxon>
        <taxon>50 kb inversion clade</taxon>
        <taxon>NPAAA clade</taxon>
        <taxon>indigoferoid/millettioid clade</taxon>
        <taxon>Phaseoleae</taxon>
        <taxon>Canavalia</taxon>
    </lineage>
</organism>
<evidence type="ECO:0000313" key="2">
    <source>
        <dbReference type="Proteomes" id="UP001367508"/>
    </source>
</evidence>
<comment type="caution">
    <text evidence="1">The sequence shown here is derived from an EMBL/GenBank/DDBJ whole genome shotgun (WGS) entry which is preliminary data.</text>
</comment>
<keyword evidence="2" id="KW-1185">Reference proteome</keyword>